<proteinExistence type="inferred from homology"/>
<evidence type="ECO:0000313" key="4">
    <source>
        <dbReference type="Proteomes" id="UP000270924"/>
    </source>
</evidence>
<dbReference type="OMA" id="IQAFCED"/>
<name>A0A3P7GE59_WUCBA</name>
<dbReference type="GO" id="GO:0005737">
    <property type="term" value="C:cytoplasm"/>
    <property type="evidence" value="ECO:0007669"/>
    <property type="project" value="TreeGrafter"/>
</dbReference>
<feature type="region of interest" description="Disordered" evidence="2">
    <location>
        <begin position="59"/>
        <end position="80"/>
    </location>
</feature>
<dbReference type="AlphaFoldDB" id="A0A3P7GE59"/>
<dbReference type="PANTHER" id="PTHR15623:SF11">
    <property type="entry name" value="SPERMATOGENESIS-ASSOCIATED SERINE-RICH PROTEIN 2"/>
    <property type="match status" value="1"/>
</dbReference>
<organism evidence="3 4">
    <name type="scientific">Wuchereria bancrofti</name>
    <dbReference type="NCBI Taxonomy" id="6293"/>
    <lineage>
        <taxon>Eukaryota</taxon>
        <taxon>Metazoa</taxon>
        <taxon>Ecdysozoa</taxon>
        <taxon>Nematoda</taxon>
        <taxon>Chromadorea</taxon>
        <taxon>Rhabditida</taxon>
        <taxon>Spirurina</taxon>
        <taxon>Spiruromorpha</taxon>
        <taxon>Filarioidea</taxon>
        <taxon>Onchocercidae</taxon>
        <taxon>Wuchereria</taxon>
    </lineage>
</organism>
<evidence type="ECO:0008006" key="5">
    <source>
        <dbReference type="Google" id="ProtNLM"/>
    </source>
</evidence>
<accession>A0A3P7GE59</accession>
<reference evidence="3 4" key="1">
    <citation type="submission" date="2018-11" db="EMBL/GenBank/DDBJ databases">
        <authorList>
            <consortium name="Pathogen Informatics"/>
        </authorList>
    </citation>
    <scope>NUCLEOTIDE SEQUENCE [LARGE SCALE GENOMIC DNA]</scope>
</reference>
<evidence type="ECO:0000313" key="3">
    <source>
        <dbReference type="EMBL" id="VDM19875.1"/>
    </source>
</evidence>
<dbReference type="InterPro" id="IPR009816">
    <property type="entry name" value="SPATS2-like"/>
</dbReference>
<dbReference type="PANTHER" id="PTHR15623">
    <property type="entry name" value="SPERMATOGENESIS-ASSOCIATED SERINE-RICH PROTEIN 2-RELATED"/>
    <property type="match status" value="1"/>
</dbReference>
<dbReference type="EMBL" id="UYWW01012232">
    <property type="protein sequence ID" value="VDM19875.1"/>
    <property type="molecule type" value="Genomic_DNA"/>
</dbReference>
<comment type="similarity">
    <text evidence="1">Belongs to the SPATS2 family.</text>
</comment>
<feature type="region of interest" description="Disordered" evidence="2">
    <location>
        <begin position="443"/>
        <end position="477"/>
    </location>
</feature>
<evidence type="ECO:0000256" key="2">
    <source>
        <dbReference type="SAM" id="MobiDB-lite"/>
    </source>
</evidence>
<gene>
    <name evidence="3" type="ORF">WBA_LOCUS10871</name>
</gene>
<dbReference type="InterPro" id="IPR009060">
    <property type="entry name" value="UBA-like_sf"/>
</dbReference>
<keyword evidence="4" id="KW-1185">Reference proteome</keyword>
<dbReference type="OrthoDB" id="6136201at2759"/>
<dbReference type="FunCoup" id="A0A3P7GE59">
    <property type="interactions" value="142"/>
</dbReference>
<dbReference type="Pfam" id="PF07139">
    <property type="entry name" value="SPATS2-like"/>
    <property type="match status" value="1"/>
</dbReference>
<dbReference type="InParanoid" id="A0A3P7GE59"/>
<evidence type="ECO:0000256" key="1">
    <source>
        <dbReference type="ARBA" id="ARBA00007105"/>
    </source>
</evidence>
<protein>
    <recommendedName>
        <fullName evidence="5">CUE domain-containing protein</fullName>
    </recommendedName>
</protein>
<dbReference type="SUPFAM" id="SSF46934">
    <property type="entry name" value="UBA-like"/>
    <property type="match status" value="1"/>
</dbReference>
<sequence>MTQYRNEKKIIEEAVAKVREVVRTASKNDIILALHNFDFDVNKTIQAFCDDGAQSALGSWKRSGTSNKKNQKKKKMAKNQTITAASVSTPSCICAPHSTPKTANGVISSPVISGIVEVANPRKRSETVPLSTSESQKLVANAGDAKVPFPFKSATSNEIESLDSDRVDGDATGLRDYDRQIEKIETVFENQISIAEENVRNSFKSIRQMLVERENHLLAELQRTHDEGTRFFSERRLQSCGLYDRAKRMSAMSDREQMELRSEIARFNAEKQNEEGIAIACLFHCDSAQLIKLIKNFGEVVAVNSTAISETNIAARQVGNAVSAPYVMKHSTSHSSIVSSLGEDSGLGQISPSYSTGDRNNVLADFSEDRKNVAEISNGGILMKSDALTAEQLADLNRKLQESLKAQACFTQRAFNKELGIYYHFRVQGIDASILSGIGSRNGMPVRRRLPGNGRGGQSNSARGGRGRAQFSSGNGKTSLVRVPDLFILES</sequence>
<dbReference type="Proteomes" id="UP000270924">
    <property type="component" value="Unassembled WGS sequence"/>
</dbReference>